<reference evidence="1" key="3">
    <citation type="submission" date="2023-05" db="EMBL/GenBank/DDBJ databases">
        <authorList>
            <person name="Smith C.H."/>
        </authorList>
    </citation>
    <scope>NUCLEOTIDE SEQUENCE</scope>
    <source>
        <strain evidence="1">CHS0354</strain>
        <tissue evidence="1">Mantle</tissue>
    </source>
</reference>
<gene>
    <name evidence="1" type="ORF">CHS0354_037497</name>
</gene>
<organism evidence="1 2">
    <name type="scientific">Potamilus streckersoni</name>
    <dbReference type="NCBI Taxonomy" id="2493646"/>
    <lineage>
        <taxon>Eukaryota</taxon>
        <taxon>Metazoa</taxon>
        <taxon>Spiralia</taxon>
        <taxon>Lophotrochozoa</taxon>
        <taxon>Mollusca</taxon>
        <taxon>Bivalvia</taxon>
        <taxon>Autobranchia</taxon>
        <taxon>Heteroconchia</taxon>
        <taxon>Palaeoheterodonta</taxon>
        <taxon>Unionida</taxon>
        <taxon>Unionoidea</taxon>
        <taxon>Unionidae</taxon>
        <taxon>Ambleminae</taxon>
        <taxon>Lampsilini</taxon>
        <taxon>Potamilus</taxon>
    </lineage>
</organism>
<comment type="caution">
    <text evidence="1">The sequence shown here is derived from an EMBL/GenBank/DDBJ whole genome shotgun (WGS) entry which is preliminary data.</text>
</comment>
<dbReference type="AlphaFoldDB" id="A0AAE0RPJ2"/>
<dbReference type="EMBL" id="JAEAOA010002192">
    <property type="protein sequence ID" value="KAK3577161.1"/>
    <property type="molecule type" value="Genomic_DNA"/>
</dbReference>
<name>A0AAE0RPJ2_9BIVA</name>
<protein>
    <submittedName>
        <fullName evidence="1">Uncharacterized protein</fullName>
    </submittedName>
</protein>
<evidence type="ECO:0000313" key="2">
    <source>
        <dbReference type="Proteomes" id="UP001195483"/>
    </source>
</evidence>
<evidence type="ECO:0000313" key="1">
    <source>
        <dbReference type="EMBL" id="KAK3577161.1"/>
    </source>
</evidence>
<dbReference type="Proteomes" id="UP001195483">
    <property type="component" value="Unassembled WGS sequence"/>
</dbReference>
<sequence length="167" mass="19281">MQQMQNLRTWNDPPLKWQTIEKFSKRVRPMEIYIENKTMYILKLEEDFLETGERIESVFKREIDPGSGWLTFVANKSPSLCLSVGGGLKYRLKEDCILYIGFKRPFVGEHLSYACLSKVENTAKWAYLETQHGAFKSSEFGGCRATGEIVNGKYCSSKRIVFRVEST</sequence>
<accession>A0AAE0RPJ2</accession>
<proteinExistence type="predicted"/>
<reference evidence="1" key="2">
    <citation type="journal article" date="2021" name="Genome Biol. Evol.">
        <title>Developing a high-quality reference genome for a parasitic bivalve with doubly uniparental inheritance (Bivalvia: Unionida).</title>
        <authorList>
            <person name="Smith C.H."/>
        </authorList>
    </citation>
    <scope>NUCLEOTIDE SEQUENCE</scope>
    <source>
        <strain evidence="1">CHS0354</strain>
        <tissue evidence="1">Mantle</tissue>
    </source>
</reference>
<dbReference type="Gene3D" id="2.60.270.50">
    <property type="match status" value="1"/>
</dbReference>
<reference evidence="1" key="1">
    <citation type="journal article" date="2021" name="Genome Biol. Evol.">
        <title>A High-Quality Reference Genome for a Parasitic Bivalve with Doubly Uniparental Inheritance (Bivalvia: Unionida).</title>
        <authorList>
            <person name="Smith C.H."/>
        </authorList>
    </citation>
    <scope>NUCLEOTIDE SEQUENCE</scope>
    <source>
        <strain evidence="1">CHS0354</strain>
    </source>
</reference>
<keyword evidence="2" id="KW-1185">Reference proteome</keyword>